<organism evidence="1 2">
    <name type="scientific">Hyaloperonospora arabidopsidis (strain Emoy2)</name>
    <name type="common">Downy mildew agent</name>
    <name type="synonym">Peronospora arabidopsidis</name>
    <dbReference type="NCBI Taxonomy" id="559515"/>
    <lineage>
        <taxon>Eukaryota</taxon>
        <taxon>Sar</taxon>
        <taxon>Stramenopiles</taxon>
        <taxon>Oomycota</taxon>
        <taxon>Peronosporomycetes</taxon>
        <taxon>Peronosporales</taxon>
        <taxon>Peronosporaceae</taxon>
        <taxon>Hyaloperonospora</taxon>
    </lineage>
</organism>
<evidence type="ECO:0000313" key="2">
    <source>
        <dbReference type="Proteomes" id="UP000011713"/>
    </source>
</evidence>
<dbReference type="HOGENOM" id="CLU_035877_1_1_1"/>
<dbReference type="STRING" id="559515.M4B165"/>
<name>M4B165_HYAAE</name>
<evidence type="ECO:0000313" key="1">
    <source>
        <dbReference type="EnsemblProtists" id="HpaP800012"/>
    </source>
</evidence>
<sequence>MQGTTESSLSPVYDRFFNHGGTDAVRTMTNFSLRMFNNLWSTVVDHMTRHWNAGRGKRSQFAAKDVLFMMLLVLKNGGMWDFAAHVFNVATPTFIPTILKFLRVAAIQILDEQVEKRAYEENMRFLVTSGRIVRLFPCDMYATDVTFQQSNRSIGNSGDKNRFTAASTNYID</sequence>
<dbReference type="eggNOG" id="ENOG502RYHR">
    <property type="taxonomic scope" value="Eukaryota"/>
</dbReference>
<proteinExistence type="predicted"/>
<reference evidence="1" key="2">
    <citation type="submission" date="2015-06" db="UniProtKB">
        <authorList>
            <consortium name="EnsemblProtists"/>
        </authorList>
    </citation>
    <scope>IDENTIFICATION</scope>
    <source>
        <strain evidence="1">Emoy2</strain>
    </source>
</reference>
<keyword evidence="2" id="KW-1185">Reference proteome</keyword>
<dbReference type="VEuPathDB" id="FungiDB:HpaG800012"/>
<dbReference type="EMBL" id="JH597776">
    <property type="status" value="NOT_ANNOTATED_CDS"/>
    <property type="molecule type" value="Genomic_DNA"/>
</dbReference>
<dbReference type="OMA" id="HWNAGRG"/>
<reference evidence="2" key="1">
    <citation type="journal article" date="2010" name="Science">
        <title>Signatures of adaptation to obligate biotrophy in the Hyaloperonospora arabidopsidis genome.</title>
        <authorList>
            <person name="Baxter L."/>
            <person name="Tripathy S."/>
            <person name="Ishaque N."/>
            <person name="Boot N."/>
            <person name="Cabral A."/>
            <person name="Kemen E."/>
            <person name="Thines M."/>
            <person name="Ah-Fong A."/>
            <person name="Anderson R."/>
            <person name="Badejoko W."/>
            <person name="Bittner-Eddy P."/>
            <person name="Boore J.L."/>
            <person name="Chibucos M.C."/>
            <person name="Coates M."/>
            <person name="Dehal P."/>
            <person name="Delehaunty K."/>
            <person name="Dong S."/>
            <person name="Downton P."/>
            <person name="Dumas B."/>
            <person name="Fabro G."/>
            <person name="Fronick C."/>
            <person name="Fuerstenberg S.I."/>
            <person name="Fulton L."/>
            <person name="Gaulin E."/>
            <person name="Govers F."/>
            <person name="Hughes L."/>
            <person name="Humphray S."/>
            <person name="Jiang R.H."/>
            <person name="Judelson H."/>
            <person name="Kamoun S."/>
            <person name="Kyung K."/>
            <person name="Meijer H."/>
            <person name="Minx P."/>
            <person name="Morris P."/>
            <person name="Nelson J."/>
            <person name="Phuntumart V."/>
            <person name="Qutob D."/>
            <person name="Rehmany A."/>
            <person name="Rougon-Cardoso A."/>
            <person name="Ryden P."/>
            <person name="Torto-Alalibo T."/>
            <person name="Studholme D."/>
            <person name="Wang Y."/>
            <person name="Win J."/>
            <person name="Wood J."/>
            <person name="Clifton S.W."/>
            <person name="Rogers J."/>
            <person name="Van den Ackerveken G."/>
            <person name="Jones J.D."/>
            <person name="McDowell J.M."/>
            <person name="Beynon J."/>
            <person name="Tyler B.M."/>
        </authorList>
    </citation>
    <scope>NUCLEOTIDE SEQUENCE [LARGE SCALE GENOMIC DNA]</scope>
    <source>
        <strain evidence="2">Emoy2</strain>
    </source>
</reference>
<dbReference type="AlphaFoldDB" id="M4B165"/>
<dbReference type="EnsemblProtists" id="HpaT800012">
    <property type="protein sequence ID" value="HpaP800012"/>
    <property type="gene ID" value="HpaG800012"/>
</dbReference>
<accession>M4B165</accession>
<dbReference type="Proteomes" id="UP000011713">
    <property type="component" value="Unassembled WGS sequence"/>
</dbReference>
<protein>
    <submittedName>
        <fullName evidence="1">Uncharacterized protein</fullName>
    </submittedName>
</protein>
<dbReference type="InParanoid" id="M4B165"/>